<evidence type="ECO:0000313" key="10">
    <source>
        <dbReference type="EMBL" id="PWK92278.1"/>
    </source>
</evidence>
<keyword evidence="5 7" id="KW-0472">Membrane</keyword>
<evidence type="ECO:0000256" key="7">
    <source>
        <dbReference type="SAM" id="Phobius"/>
    </source>
</evidence>
<evidence type="ECO:0000256" key="3">
    <source>
        <dbReference type="ARBA" id="ARBA00022692"/>
    </source>
</evidence>
<evidence type="ECO:0000259" key="9">
    <source>
        <dbReference type="Pfam" id="PF12704"/>
    </source>
</evidence>
<comment type="similarity">
    <text evidence="6">Belongs to the ABC-4 integral membrane protein family.</text>
</comment>
<protein>
    <submittedName>
        <fullName evidence="10">Putative ABC transport system permease protein</fullName>
    </submittedName>
</protein>
<keyword evidence="2" id="KW-1003">Cell membrane</keyword>
<comment type="subcellular location">
    <subcellularLocation>
        <location evidence="1">Cell membrane</location>
        <topology evidence="1">Multi-pass membrane protein</topology>
    </subcellularLocation>
</comment>
<reference evidence="10 11" key="1">
    <citation type="submission" date="2018-05" db="EMBL/GenBank/DDBJ databases">
        <title>Genomic Encyclopedia of Type Strains, Phase IV (KMG-IV): sequencing the most valuable type-strain genomes for metagenomic binning, comparative biology and taxonomic classification.</title>
        <authorList>
            <person name="Goeker M."/>
        </authorList>
    </citation>
    <scope>NUCLEOTIDE SEQUENCE [LARGE SCALE GENOMIC DNA]</scope>
    <source>
        <strain evidence="10 11">DSM 14263</strain>
    </source>
</reference>
<evidence type="ECO:0000256" key="1">
    <source>
        <dbReference type="ARBA" id="ARBA00004651"/>
    </source>
</evidence>
<feature type="domain" description="MacB-like periplasmic core" evidence="9">
    <location>
        <begin position="28"/>
        <end position="219"/>
    </location>
</feature>
<sequence length="405" mass="43310">MLRPILATLTRHRLTVLLLVLQVAFTCAIVCNVAFMIVQRTALMRLPSGLAEDELVAIESIDLAEPGQPLARHEADLAALRAIPGVSAAAAVDALPFGRGEWGNGIATAPGGEAMLTAAAFDGTPGERAALGLKLVEGRDFLPGEYLPLDSAHGWSGIDRVPAAIVTRALAARLFPGQGALGRTVYPGDGPVRIVGVVEHLLRPRPRERDGNEYAMLFPMLPDDAQVIYVLRTAPAQRERVLARAAEVLAALDHDRILRRPTTFAQMREAYFRRDRTMIGLLLAAAGGLLLVTALGIAGLASFWVQQRRRTIGVRRALGATRGDILRYFQAENFLIVGFGIALGAVLCYALNALLMLHYELPRLPPPYLPAGAALLWLLGQGAVLGPALRAAAVPPVAAIRDGAR</sequence>
<dbReference type="GO" id="GO:0022857">
    <property type="term" value="F:transmembrane transporter activity"/>
    <property type="evidence" value="ECO:0007669"/>
    <property type="project" value="TreeGrafter"/>
</dbReference>
<evidence type="ECO:0000313" key="11">
    <source>
        <dbReference type="Proteomes" id="UP000245812"/>
    </source>
</evidence>
<gene>
    <name evidence="10" type="ORF">C7456_10211</name>
</gene>
<dbReference type="Pfam" id="PF12704">
    <property type="entry name" value="MacB_PCD"/>
    <property type="match status" value="1"/>
</dbReference>
<dbReference type="PANTHER" id="PTHR30572:SF4">
    <property type="entry name" value="ABC TRANSPORTER PERMEASE YTRF"/>
    <property type="match status" value="1"/>
</dbReference>
<feature type="transmembrane region" description="Helical" evidence="7">
    <location>
        <begin position="368"/>
        <end position="389"/>
    </location>
</feature>
<dbReference type="EMBL" id="QGHC01000002">
    <property type="protein sequence ID" value="PWK92278.1"/>
    <property type="molecule type" value="Genomic_DNA"/>
</dbReference>
<dbReference type="AlphaFoldDB" id="A0A316IP21"/>
<feature type="transmembrane region" description="Helical" evidence="7">
    <location>
        <begin position="278"/>
        <end position="305"/>
    </location>
</feature>
<dbReference type="Proteomes" id="UP000245812">
    <property type="component" value="Unassembled WGS sequence"/>
</dbReference>
<evidence type="ECO:0000256" key="6">
    <source>
        <dbReference type="ARBA" id="ARBA00038076"/>
    </source>
</evidence>
<dbReference type="OrthoDB" id="9770036at2"/>
<dbReference type="InterPro" id="IPR050250">
    <property type="entry name" value="Macrolide_Exporter_MacB"/>
</dbReference>
<dbReference type="InterPro" id="IPR003838">
    <property type="entry name" value="ABC3_permease_C"/>
</dbReference>
<keyword evidence="11" id="KW-1185">Reference proteome</keyword>
<evidence type="ECO:0000259" key="8">
    <source>
        <dbReference type="Pfam" id="PF02687"/>
    </source>
</evidence>
<dbReference type="RefSeq" id="WP_109722130.1">
    <property type="nucleotide sequence ID" value="NZ_MSZV01000093.1"/>
</dbReference>
<feature type="domain" description="ABC3 transporter permease C-terminal" evidence="8">
    <location>
        <begin position="285"/>
        <end position="394"/>
    </location>
</feature>
<accession>A0A316IP21</accession>
<dbReference type="PANTHER" id="PTHR30572">
    <property type="entry name" value="MEMBRANE COMPONENT OF TRANSPORTER-RELATED"/>
    <property type="match status" value="1"/>
</dbReference>
<evidence type="ECO:0000256" key="5">
    <source>
        <dbReference type="ARBA" id="ARBA00023136"/>
    </source>
</evidence>
<organism evidence="10 11">
    <name type="scientific">Fulvimonas soli</name>
    <dbReference type="NCBI Taxonomy" id="155197"/>
    <lineage>
        <taxon>Bacteria</taxon>
        <taxon>Pseudomonadati</taxon>
        <taxon>Pseudomonadota</taxon>
        <taxon>Gammaproteobacteria</taxon>
        <taxon>Lysobacterales</taxon>
        <taxon>Rhodanobacteraceae</taxon>
        <taxon>Fulvimonas</taxon>
    </lineage>
</organism>
<evidence type="ECO:0000256" key="4">
    <source>
        <dbReference type="ARBA" id="ARBA00022989"/>
    </source>
</evidence>
<dbReference type="InterPro" id="IPR025857">
    <property type="entry name" value="MacB_PCD"/>
</dbReference>
<proteinExistence type="inferred from homology"/>
<feature type="transmembrane region" description="Helical" evidence="7">
    <location>
        <begin position="16"/>
        <end position="38"/>
    </location>
</feature>
<keyword evidence="4 7" id="KW-1133">Transmembrane helix</keyword>
<keyword evidence="3 7" id="KW-0812">Transmembrane</keyword>
<evidence type="ECO:0000256" key="2">
    <source>
        <dbReference type="ARBA" id="ARBA00022475"/>
    </source>
</evidence>
<dbReference type="GO" id="GO:0005886">
    <property type="term" value="C:plasma membrane"/>
    <property type="evidence" value="ECO:0007669"/>
    <property type="project" value="UniProtKB-SubCell"/>
</dbReference>
<name>A0A316IP21_9GAMM</name>
<dbReference type="Pfam" id="PF02687">
    <property type="entry name" value="FtsX"/>
    <property type="match status" value="1"/>
</dbReference>
<feature type="transmembrane region" description="Helical" evidence="7">
    <location>
        <begin position="334"/>
        <end position="356"/>
    </location>
</feature>
<comment type="caution">
    <text evidence="10">The sequence shown here is derived from an EMBL/GenBank/DDBJ whole genome shotgun (WGS) entry which is preliminary data.</text>
</comment>